<dbReference type="Gene3D" id="3.40.190.10">
    <property type="entry name" value="Periplasmic binding protein-like II"/>
    <property type="match status" value="1"/>
</dbReference>
<proteinExistence type="inferred from homology"/>
<organism evidence="9 10">
    <name type="scientific">Sediminispirochaeta smaragdinae (strain DSM 11293 / JCM 15392 / SEBR 4228)</name>
    <name type="common">Spirochaeta smaragdinae</name>
    <dbReference type="NCBI Taxonomy" id="573413"/>
    <lineage>
        <taxon>Bacteria</taxon>
        <taxon>Pseudomonadati</taxon>
        <taxon>Spirochaetota</taxon>
        <taxon>Spirochaetia</taxon>
        <taxon>Spirochaetales</taxon>
        <taxon>Spirochaetaceae</taxon>
        <taxon>Sediminispirochaeta</taxon>
    </lineage>
</organism>
<evidence type="ECO:0000313" key="9">
    <source>
        <dbReference type="EMBL" id="ADK81765.1"/>
    </source>
</evidence>
<keyword evidence="7" id="KW-0449">Lipoprotein</keyword>
<evidence type="ECO:0000256" key="7">
    <source>
        <dbReference type="ARBA" id="ARBA00023288"/>
    </source>
</evidence>
<evidence type="ECO:0000256" key="8">
    <source>
        <dbReference type="SAM" id="SignalP"/>
    </source>
</evidence>
<feature type="chain" id="PRO_5003150768" evidence="8">
    <location>
        <begin position="26"/>
        <end position="438"/>
    </location>
</feature>
<dbReference type="STRING" id="573413.Spirs_2658"/>
<evidence type="ECO:0000256" key="1">
    <source>
        <dbReference type="ARBA" id="ARBA00004418"/>
    </source>
</evidence>
<comment type="subcellular location">
    <subcellularLocation>
        <location evidence="1">Periplasm</location>
    </subcellularLocation>
</comment>
<dbReference type="EMBL" id="CP002116">
    <property type="protein sequence ID" value="ADK81765.1"/>
    <property type="molecule type" value="Genomic_DNA"/>
</dbReference>
<dbReference type="OrthoDB" id="9764112at2"/>
<accession>E1R8K8</accession>
<keyword evidence="3" id="KW-1003">Cell membrane</keyword>
<evidence type="ECO:0000256" key="2">
    <source>
        <dbReference type="ARBA" id="ARBA00008520"/>
    </source>
</evidence>
<dbReference type="Proteomes" id="UP000002318">
    <property type="component" value="Chromosome"/>
</dbReference>
<dbReference type="PANTHER" id="PTHR43649:SF33">
    <property type="entry name" value="POLYGALACTURONAN_RHAMNOGALACTURONAN-BINDING PROTEIN YTCQ"/>
    <property type="match status" value="1"/>
</dbReference>
<dbReference type="InterPro" id="IPR006059">
    <property type="entry name" value="SBP"/>
</dbReference>
<dbReference type="KEGG" id="ssm:Spirs_2658"/>
<dbReference type="HOGENOM" id="CLU_031285_2_4_12"/>
<dbReference type="GO" id="GO:0042597">
    <property type="term" value="C:periplasmic space"/>
    <property type="evidence" value="ECO:0007669"/>
    <property type="project" value="UniProtKB-SubCell"/>
</dbReference>
<dbReference type="Pfam" id="PF01547">
    <property type="entry name" value="SBP_bac_1"/>
    <property type="match status" value="1"/>
</dbReference>
<dbReference type="InterPro" id="IPR050490">
    <property type="entry name" value="Bact_solute-bd_prot1"/>
</dbReference>
<evidence type="ECO:0000256" key="5">
    <source>
        <dbReference type="ARBA" id="ARBA00023136"/>
    </source>
</evidence>
<keyword evidence="4 8" id="KW-0732">Signal</keyword>
<evidence type="ECO:0000313" key="10">
    <source>
        <dbReference type="Proteomes" id="UP000002318"/>
    </source>
</evidence>
<name>E1R8K8_SEDSS</name>
<dbReference type="eggNOG" id="COG1653">
    <property type="taxonomic scope" value="Bacteria"/>
</dbReference>
<sequence>MFFTFAKRFFFLMSLALVLIFSVAAGGQGESEGVKGVTELELWTFQEVHIEFYEQMAKLWNEEHPDRQIELVATAYPYDEMHNQLLVSLQSGVGAPDIVDIEISRFPNYLKGVPQFAVMNDKVEPIMDELVKGRFEIYAKDEKYYGLPFHVGALVMYYNMDILNKAGVDPDTIETWDDYVEAGKKVKAATGKPMTTIEVTEHWSFWPLISQRGSDFVDENGKIILDNDINIDTLQFLYDMMHTYNIAIPTPGGFCHSEEYYGFMNNGGAASIAMPFWYMNRFTDYMPDLKGKILIRPCPRFTPTGHRSAGMGGTGTVVTNQADDIELAKDFLAFAKLSKEGNILLWQLLGFDPPRWSVWEDPALHEKNKFTDYYMNGTKIFDEVLKVKDEIYPVHMAPAVPDIINIIQSEVMYQVLEDQSKTPREALVDAANQVRAMY</sequence>
<comment type="similarity">
    <text evidence="2">Belongs to the bacterial solute-binding protein 1 family.</text>
</comment>
<gene>
    <name evidence="9" type="ordered locus">Spirs_2658</name>
</gene>
<evidence type="ECO:0000256" key="3">
    <source>
        <dbReference type="ARBA" id="ARBA00022475"/>
    </source>
</evidence>
<protein>
    <submittedName>
        <fullName evidence="9">Extracellular solute-binding protein family 1</fullName>
    </submittedName>
</protein>
<dbReference type="SUPFAM" id="SSF53850">
    <property type="entry name" value="Periplasmic binding protein-like II"/>
    <property type="match status" value="1"/>
</dbReference>
<keyword evidence="6" id="KW-0564">Palmitate</keyword>
<keyword evidence="5" id="KW-0472">Membrane</keyword>
<keyword evidence="10" id="KW-1185">Reference proteome</keyword>
<evidence type="ECO:0000256" key="4">
    <source>
        <dbReference type="ARBA" id="ARBA00022729"/>
    </source>
</evidence>
<reference evidence="9 10" key="1">
    <citation type="journal article" date="2010" name="Stand. Genomic Sci.">
        <title>Complete genome sequence of Spirochaeta smaragdinae type strain (SEBR 4228).</title>
        <authorList>
            <person name="Mavromatis K."/>
            <person name="Yasawong M."/>
            <person name="Chertkov O."/>
            <person name="Lapidus A."/>
            <person name="Lucas S."/>
            <person name="Nolan M."/>
            <person name="Del Rio T.G."/>
            <person name="Tice H."/>
            <person name="Cheng J.F."/>
            <person name="Pitluck S."/>
            <person name="Liolios K."/>
            <person name="Ivanova N."/>
            <person name="Tapia R."/>
            <person name="Han C."/>
            <person name="Bruce D."/>
            <person name="Goodwin L."/>
            <person name="Pati A."/>
            <person name="Chen A."/>
            <person name="Palaniappan K."/>
            <person name="Land M."/>
            <person name="Hauser L."/>
            <person name="Chang Y.J."/>
            <person name="Jeffries C.D."/>
            <person name="Detter J.C."/>
            <person name="Rohde M."/>
            <person name="Brambilla E."/>
            <person name="Spring S."/>
            <person name="Goker M."/>
            <person name="Sikorski J."/>
            <person name="Woyke T."/>
            <person name="Bristow J."/>
            <person name="Eisen J.A."/>
            <person name="Markowitz V."/>
            <person name="Hugenholtz P."/>
            <person name="Klenk H.P."/>
            <person name="Kyrpides N.C."/>
        </authorList>
    </citation>
    <scope>NUCLEOTIDE SEQUENCE [LARGE SCALE GENOMIC DNA]</scope>
    <source>
        <strain evidence="10">DSM 11293 / JCM 15392 / SEBR 4228</strain>
    </source>
</reference>
<dbReference type="AlphaFoldDB" id="E1R8K8"/>
<dbReference type="RefSeq" id="WP_013255226.1">
    <property type="nucleotide sequence ID" value="NC_014364.1"/>
</dbReference>
<evidence type="ECO:0000256" key="6">
    <source>
        <dbReference type="ARBA" id="ARBA00023139"/>
    </source>
</evidence>
<feature type="signal peptide" evidence="8">
    <location>
        <begin position="1"/>
        <end position="25"/>
    </location>
</feature>
<dbReference type="PANTHER" id="PTHR43649">
    <property type="entry name" value="ARABINOSE-BINDING PROTEIN-RELATED"/>
    <property type="match status" value="1"/>
</dbReference>